<proteinExistence type="predicted"/>
<feature type="compositionally biased region" description="Low complexity" evidence="2">
    <location>
        <begin position="142"/>
        <end position="156"/>
    </location>
</feature>
<keyword evidence="4" id="KW-1185">Reference proteome</keyword>
<reference evidence="3 4" key="1">
    <citation type="submission" date="2018-11" db="EMBL/GenBank/DDBJ databases">
        <title>Genome assembly of Steccherinum ochraceum LE-BIN_3174, the white-rot fungus of the Steccherinaceae family (The Residual Polyporoid clade, Polyporales, Basidiomycota).</title>
        <authorList>
            <person name="Fedorova T.V."/>
            <person name="Glazunova O.A."/>
            <person name="Landesman E.O."/>
            <person name="Moiseenko K.V."/>
            <person name="Psurtseva N.V."/>
            <person name="Savinova O.S."/>
            <person name="Shakhova N.V."/>
            <person name="Tyazhelova T.V."/>
            <person name="Vasina D.V."/>
        </authorList>
    </citation>
    <scope>NUCLEOTIDE SEQUENCE [LARGE SCALE GENOMIC DNA]</scope>
    <source>
        <strain evidence="3 4">LE-BIN_3174</strain>
    </source>
</reference>
<name>A0A4R0RW16_9APHY</name>
<dbReference type="Proteomes" id="UP000292702">
    <property type="component" value="Unassembled WGS sequence"/>
</dbReference>
<feature type="coiled-coil region" evidence="1">
    <location>
        <begin position="272"/>
        <end position="306"/>
    </location>
</feature>
<protein>
    <submittedName>
        <fullName evidence="3">Uncharacterized protein</fullName>
    </submittedName>
</protein>
<evidence type="ECO:0000313" key="4">
    <source>
        <dbReference type="Proteomes" id="UP000292702"/>
    </source>
</evidence>
<feature type="compositionally biased region" description="Basic and acidic residues" evidence="2">
    <location>
        <begin position="199"/>
        <end position="208"/>
    </location>
</feature>
<evidence type="ECO:0000313" key="3">
    <source>
        <dbReference type="EMBL" id="TCD68128.1"/>
    </source>
</evidence>
<evidence type="ECO:0000256" key="2">
    <source>
        <dbReference type="SAM" id="MobiDB-lite"/>
    </source>
</evidence>
<gene>
    <name evidence="3" type="ORF">EIP91_011493</name>
</gene>
<dbReference type="AlphaFoldDB" id="A0A4R0RW16"/>
<accession>A0A4R0RW16</accession>
<keyword evidence="1" id="KW-0175">Coiled coil</keyword>
<sequence length="387" mass="42904">MNVPYFSPFKPKPAAELQLHWKGQRAVEHLTSHKDHKDGLPSLVALKFDEMVREDFSCLAISQDLLAVAKIEHKGPVTRVQWKTIDQHPSWLDALRRQVQRARQMIPVLGERSIARIVYQEHGVSFPNALKMQSSIVSRASLSQSGAGPSSSGSVAKGLAQDDQKAASAYEGHSYRQMGPRAAPAIPVKRRSSSPPSSDVHKKPRLESRGVPQVQSRNTGDTTSHPRTSVAQTTSSHSQPSQEAETAGRCTTCALREAQLVELKRQLMKMRVEQALGNREQLQALRDEMQKQLDAESAAHAESKQELNTQLAAMRRIHDAVAIQLKIKEAENTKLRAVVRAQVLEKMQAQKELADLKMEIEAPFVVPSIKRAFEKISLLAHNSVEAG</sequence>
<organism evidence="3 4">
    <name type="scientific">Steccherinum ochraceum</name>
    <dbReference type="NCBI Taxonomy" id="92696"/>
    <lineage>
        <taxon>Eukaryota</taxon>
        <taxon>Fungi</taxon>
        <taxon>Dikarya</taxon>
        <taxon>Basidiomycota</taxon>
        <taxon>Agaricomycotina</taxon>
        <taxon>Agaricomycetes</taxon>
        <taxon>Polyporales</taxon>
        <taxon>Steccherinaceae</taxon>
        <taxon>Steccherinum</taxon>
    </lineage>
</organism>
<comment type="caution">
    <text evidence="3">The sequence shown here is derived from an EMBL/GenBank/DDBJ whole genome shotgun (WGS) entry which is preliminary data.</text>
</comment>
<feature type="compositionally biased region" description="Polar residues" evidence="2">
    <location>
        <begin position="213"/>
        <end position="244"/>
    </location>
</feature>
<feature type="region of interest" description="Disordered" evidence="2">
    <location>
        <begin position="142"/>
        <end position="248"/>
    </location>
</feature>
<evidence type="ECO:0000256" key="1">
    <source>
        <dbReference type="SAM" id="Coils"/>
    </source>
</evidence>
<dbReference type="EMBL" id="RWJN01000075">
    <property type="protein sequence ID" value="TCD68128.1"/>
    <property type="molecule type" value="Genomic_DNA"/>
</dbReference>